<dbReference type="Proteomes" id="UP000520011">
    <property type="component" value="Unassembled WGS sequence"/>
</dbReference>
<evidence type="ECO:0000313" key="3">
    <source>
        <dbReference type="Proteomes" id="UP000520011"/>
    </source>
</evidence>
<protein>
    <recommendedName>
        <fullName evidence="1">CopZ zinc binding domain-containing protein</fullName>
    </recommendedName>
</protein>
<dbReference type="EMBL" id="JACHEP010000025">
    <property type="protein sequence ID" value="MBB5325974.1"/>
    <property type="molecule type" value="Genomic_DNA"/>
</dbReference>
<dbReference type="Gene3D" id="2.20.25.270">
    <property type="match status" value="1"/>
</dbReference>
<gene>
    <name evidence="2" type="ORF">HNQ34_003081</name>
</gene>
<name>A0A7W8IUL9_9BACL</name>
<sequence length="99" mass="11102">MDCCASTNRKKTNRASCMHCGQNGRHVPLITLKSLLKLRLWQRSTLNAICAFCPNPSCVTVYFALDASLTFTSEDLKVPVFQKDSAMAVPFSYKQSEYC</sequence>
<feature type="domain" description="CopZ zinc binding" evidence="1">
    <location>
        <begin position="15"/>
        <end position="77"/>
    </location>
</feature>
<evidence type="ECO:0000259" key="1">
    <source>
        <dbReference type="Pfam" id="PF18423"/>
    </source>
</evidence>
<accession>A0A7W8IUL9</accession>
<keyword evidence="3" id="KW-1185">Reference proteome</keyword>
<proteinExistence type="predicted"/>
<organism evidence="2 3">
    <name type="scientific">Anoxybacteroides tepidamans</name>
    <dbReference type="NCBI Taxonomy" id="265948"/>
    <lineage>
        <taxon>Bacteria</taxon>
        <taxon>Bacillati</taxon>
        <taxon>Bacillota</taxon>
        <taxon>Bacilli</taxon>
        <taxon>Bacillales</taxon>
        <taxon>Anoxybacillaceae</taxon>
        <taxon>Anoxybacteroides</taxon>
    </lineage>
</organism>
<dbReference type="AlphaFoldDB" id="A0A7W8IUL9"/>
<dbReference type="InterPro" id="IPR040890">
    <property type="entry name" value="Znf_CopZ"/>
</dbReference>
<evidence type="ECO:0000313" key="2">
    <source>
        <dbReference type="EMBL" id="MBB5325974.1"/>
    </source>
</evidence>
<dbReference type="Pfam" id="PF18423">
    <property type="entry name" value="zf_CopZ"/>
    <property type="match status" value="1"/>
</dbReference>
<comment type="caution">
    <text evidence="2">The sequence shown here is derived from an EMBL/GenBank/DDBJ whole genome shotgun (WGS) entry which is preliminary data.</text>
</comment>
<reference evidence="2 3" key="1">
    <citation type="submission" date="2020-08" db="EMBL/GenBank/DDBJ databases">
        <title>Genomic Encyclopedia of Type Strains, Phase IV (KMG-IV): sequencing the most valuable type-strain genomes for metagenomic binning, comparative biology and taxonomic classification.</title>
        <authorList>
            <person name="Goeker M."/>
        </authorList>
    </citation>
    <scope>NUCLEOTIDE SEQUENCE [LARGE SCALE GENOMIC DNA]</scope>
    <source>
        <strain evidence="2 3">DSM 16325</strain>
    </source>
</reference>